<dbReference type="RefSeq" id="WP_353067400.1">
    <property type="nucleotide sequence ID" value="NZ_CP132942.1"/>
</dbReference>
<proteinExistence type="inferred from homology"/>
<reference evidence="4" key="2">
    <citation type="journal article" date="2024" name="Environ. Microbiol.">
        <title>Genome analysis and description of Tunturibacter gen. nov. expands the diversity of Terriglobia in tundra soils.</title>
        <authorList>
            <person name="Messyasz A."/>
            <person name="Mannisto M.K."/>
            <person name="Kerkhof L.J."/>
            <person name="Haggblom M.M."/>
        </authorList>
    </citation>
    <scope>NUCLEOTIDE SEQUENCE</scope>
    <source>
        <strain evidence="4">X5P6</strain>
    </source>
</reference>
<dbReference type="AlphaFoldDB" id="A0AAU7ZWY1"/>
<dbReference type="InterPro" id="IPR037143">
    <property type="entry name" value="4-PPantetheinyl_Trfase_dom_sf"/>
</dbReference>
<dbReference type="KEGG" id="tpsc:RBB77_11000"/>
<reference evidence="4" key="1">
    <citation type="submission" date="2023-08" db="EMBL/GenBank/DDBJ databases">
        <authorList>
            <person name="Messyasz A."/>
            <person name="Mannisto M.K."/>
            <person name="Kerkhof L.J."/>
            <person name="Haggblom M."/>
        </authorList>
    </citation>
    <scope>NUCLEOTIDE SEQUENCE</scope>
    <source>
        <strain evidence="4">X5P6</strain>
    </source>
</reference>
<dbReference type="PANTHER" id="PTHR12215:SF10">
    <property type="entry name" value="L-AMINOADIPATE-SEMIALDEHYDE DEHYDROGENASE-PHOSPHOPANTETHEINYL TRANSFERASE"/>
    <property type="match status" value="1"/>
</dbReference>
<evidence type="ECO:0000256" key="2">
    <source>
        <dbReference type="ARBA" id="ARBA00022679"/>
    </source>
</evidence>
<sequence>MLSDWKQIDILPPLEADEVQLWRIDLAGATGLHNYLTTHLSPSEQLHASRYRLEQAQIHFSVGRACLRTLLGNVSGLNPLSIAIATGVHGKPESPNLNGHRVAFNVAHSKDTILIVLSRNGPVGVDVEYFDRPTDIMDVAKHNFTETETSSLEAIADPQTRHKTFYRYWTRKEAVLKADGRGLIASLASFEVSFESLHQHPILMRESTDDQGKLFFVSDLTLGIEAAAAIALESPDYPIKQLVFPLKLVFPLNRLW</sequence>
<dbReference type="GO" id="GO:0008897">
    <property type="term" value="F:holo-[acyl-carrier-protein] synthase activity"/>
    <property type="evidence" value="ECO:0007669"/>
    <property type="project" value="InterPro"/>
</dbReference>
<evidence type="ECO:0000256" key="1">
    <source>
        <dbReference type="ARBA" id="ARBA00010990"/>
    </source>
</evidence>
<keyword evidence="2 4" id="KW-0808">Transferase</keyword>
<accession>A0AAU7ZWY1</accession>
<protein>
    <submittedName>
        <fullName evidence="4">4'-phosphopantetheinyl transferase superfamily protein</fullName>
    </submittedName>
</protein>
<dbReference type="PANTHER" id="PTHR12215">
    <property type="entry name" value="PHOSPHOPANTETHEINE TRANSFERASE"/>
    <property type="match status" value="1"/>
</dbReference>
<dbReference type="InterPro" id="IPR008278">
    <property type="entry name" value="4-PPantetheinyl_Trfase_dom"/>
</dbReference>
<dbReference type="InterPro" id="IPR050559">
    <property type="entry name" value="P-Pant_transferase_sf"/>
</dbReference>
<gene>
    <name evidence="4" type="ORF">RBB77_11000</name>
</gene>
<dbReference type="SUPFAM" id="SSF56214">
    <property type="entry name" value="4'-phosphopantetheinyl transferase"/>
    <property type="match status" value="2"/>
</dbReference>
<comment type="similarity">
    <text evidence="1">Belongs to the P-Pant transferase superfamily. Gsp/Sfp/HetI/AcpT family.</text>
</comment>
<evidence type="ECO:0000313" key="4">
    <source>
        <dbReference type="EMBL" id="XCB35397.1"/>
    </source>
</evidence>
<name>A0AAU7ZWY1_9BACT</name>
<dbReference type="GO" id="GO:0000287">
    <property type="term" value="F:magnesium ion binding"/>
    <property type="evidence" value="ECO:0007669"/>
    <property type="project" value="InterPro"/>
</dbReference>
<evidence type="ECO:0000259" key="3">
    <source>
        <dbReference type="Pfam" id="PF01648"/>
    </source>
</evidence>
<organism evidence="4">
    <name type="scientific">Tunturiibacter psychrotolerans</name>
    <dbReference type="NCBI Taxonomy" id="3069686"/>
    <lineage>
        <taxon>Bacteria</taxon>
        <taxon>Pseudomonadati</taxon>
        <taxon>Acidobacteriota</taxon>
        <taxon>Terriglobia</taxon>
        <taxon>Terriglobales</taxon>
        <taxon>Acidobacteriaceae</taxon>
        <taxon>Tunturiibacter</taxon>
    </lineage>
</organism>
<dbReference type="GO" id="GO:0019878">
    <property type="term" value="P:lysine biosynthetic process via aminoadipic acid"/>
    <property type="evidence" value="ECO:0007669"/>
    <property type="project" value="TreeGrafter"/>
</dbReference>
<dbReference type="Pfam" id="PF01648">
    <property type="entry name" value="ACPS"/>
    <property type="match status" value="1"/>
</dbReference>
<dbReference type="EMBL" id="CP132942">
    <property type="protein sequence ID" value="XCB35397.1"/>
    <property type="molecule type" value="Genomic_DNA"/>
</dbReference>
<feature type="domain" description="4'-phosphopantetheinyl transferase" evidence="3">
    <location>
        <begin position="122"/>
        <end position="198"/>
    </location>
</feature>
<dbReference type="GO" id="GO:0005829">
    <property type="term" value="C:cytosol"/>
    <property type="evidence" value="ECO:0007669"/>
    <property type="project" value="TreeGrafter"/>
</dbReference>
<dbReference type="Gene3D" id="3.90.470.20">
    <property type="entry name" value="4'-phosphopantetheinyl transferase domain"/>
    <property type="match status" value="2"/>
</dbReference>